<dbReference type="InParanoid" id="A0A146G919"/>
<dbReference type="PANTHER" id="PTHR30348:SF4">
    <property type="entry name" value="DUF72 DOMAIN-CONTAINING PROTEIN"/>
    <property type="match status" value="1"/>
</dbReference>
<dbReference type="Pfam" id="PF01904">
    <property type="entry name" value="DUF72"/>
    <property type="match status" value="1"/>
</dbReference>
<dbReference type="EMBL" id="BDCO01000002">
    <property type="protein sequence ID" value="GAT33347.1"/>
    <property type="molecule type" value="Genomic_DNA"/>
</dbReference>
<dbReference type="RefSeq" id="WP_075079091.1">
    <property type="nucleotide sequence ID" value="NZ_BDCO01000002.1"/>
</dbReference>
<accession>A0A146G919</accession>
<organism evidence="1 2">
    <name type="scientific">Terrimicrobium sacchariphilum</name>
    <dbReference type="NCBI Taxonomy" id="690879"/>
    <lineage>
        <taxon>Bacteria</taxon>
        <taxon>Pseudomonadati</taxon>
        <taxon>Verrucomicrobiota</taxon>
        <taxon>Terrimicrobiia</taxon>
        <taxon>Terrimicrobiales</taxon>
        <taxon>Terrimicrobiaceae</taxon>
        <taxon>Terrimicrobium</taxon>
    </lineage>
</organism>
<evidence type="ECO:0008006" key="3">
    <source>
        <dbReference type="Google" id="ProtNLM"/>
    </source>
</evidence>
<dbReference type="InterPro" id="IPR036520">
    <property type="entry name" value="UPF0759_sf"/>
</dbReference>
<evidence type="ECO:0000313" key="1">
    <source>
        <dbReference type="EMBL" id="GAT33347.1"/>
    </source>
</evidence>
<dbReference type="Proteomes" id="UP000076023">
    <property type="component" value="Unassembled WGS sequence"/>
</dbReference>
<keyword evidence="2" id="KW-1185">Reference proteome</keyword>
<sequence length="278" mass="32207">MGRDLRIGISGWTYAPWRGVFYPPDLSHSMELGYASRQFNSIEINGTHYSLQRPEVFRRWYEQTPEGFIFSIKGSRYITHLRRLKDVEIPLANFFASGLLGLKEKLGPFLWQFPPSFRFDAALMKAFLRLLPKTTSSAAKLASRHDEKVKGRALLKAGGNRRLRHCLEIRHTSFLVPEFFDLLRKHHMAFVFADTAGRWPYAEELTTDFVYIRLHGDKQLYVSGYTAEALESWAGRIRSWRCGEQPGAKGRDIYVYFDNDVKVRAPFDARELYRLTAG</sequence>
<comment type="caution">
    <text evidence="1">The sequence shown here is derived from an EMBL/GenBank/DDBJ whole genome shotgun (WGS) entry which is preliminary data.</text>
</comment>
<reference evidence="2" key="1">
    <citation type="journal article" date="2017" name="Genome Announc.">
        <title>Draft Genome Sequence of Terrimicrobium sacchariphilum NM-5T, a Facultative Anaerobic Soil Bacterium of the Class Spartobacteria.</title>
        <authorList>
            <person name="Qiu Y.L."/>
            <person name="Tourlousse D.M."/>
            <person name="Matsuura N."/>
            <person name="Ohashi A."/>
            <person name="Sekiguchi Y."/>
        </authorList>
    </citation>
    <scope>NUCLEOTIDE SEQUENCE [LARGE SCALE GENOMIC DNA]</scope>
    <source>
        <strain evidence="2">NM-5</strain>
    </source>
</reference>
<dbReference type="OrthoDB" id="9780310at2"/>
<dbReference type="PANTHER" id="PTHR30348">
    <property type="entry name" value="UNCHARACTERIZED PROTEIN YECE"/>
    <property type="match status" value="1"/>
</dbReference>
<dbReference type="Gene3D" id="3.20.20.410">
    <property type="entry name" value="Protein of unknown function UPF0759"/>
    <property type="match status" value="1"/>
</dbReference>
<name>A0A146G919_TERSA</name>
<protein>
    <recommendedName>
        <fullName evidence="3">DUF72 domain-containing protein</fullName>
    </recommendedName>
</protein>
<dbReference type="AlphaFoldDB" id="A0A146G919"/>
<gene>
    <name evidence="1" type="ORF">TSACC_21762</name>
</gene>
<dbReference type="FunCoup" id="A0A146G919">
    <property type="interactions" value="36"/>
</dbReference>
<proteinExistence type="predicted"/>
<dbReference type="SUPFAM" id="SSF117396">
    <property type="entry name" value="TM1631-like"/>
    <property type="match status" value="1"/>
</dbReference>
<evidence type="ECO:0000313" key="2">
    <source>
        <dbReference type="Proteomes" id="UP000076023"/>
    </source>
</evidence>
<dbReference type="STRING" id="690879.TSACC_21762"/>
<dbReference type="InterPro" id="IPR002763">
    <property type="entry name" value="DUF72"/>
</dbReference>